<gene>
    <name evidence="2" type="ORF">EZS28_000274</name>
</gene>
<dbReference type="AlphaFoldDB" id="A0A5J4XA48"/>
<name>A0A5J4XA48_9EUKA</name>
<dbReference type="Proteomes" id="UP000324800">
    <property type="component" value="Unassembled WGS sequence"/>
</dbReference>
<sequence length="113" mass="13002">MEPEIESTSDFLCYGSKQFSLNVNSPDLKQGPPSYYNQKLYTEMNSGRFKMLSKLYRITYEVWPNARDSTVQILLVIQSKPPKYTTKAKQYTGDLSKNQNKPNPITNQVKNSP</sequence>
<organism evidence="2 3">
    <name type="scientific">Streblomastix strix</name>
    <dbReference type="NCBI Taxonomy" id="222440"/>
    <lineage>
        <taxon>Eukaryota</taxon>
        <taxon>Metamonada</taxon>
        <taxon>Preaxostyla</taxon>
        <taxon>Oxymonadida</taxon>
        <taxon>Streblomastigidae</taxon>
        <taxon>Streblomastix</taxon>
    </lineage>
</organism>
<evidence type="ECO:0000256" key="1">
    <source>
        <dbReference type="SAM" id="MobiDB-lite"/>
    </source>
</evidence>
<protein>
    <submittedName>
        <fullName evidence="2">Uncharacterized protein</fullName>
    </submittedName>
</protein>
<reference evidence="2 3" key="1">
    <citation type="submission" date="2019-03" db="EMBL/GenBank/DDBJ databases">
        <title>Single cell metagenomics reveals metabolic interactions within the superorganism composed of flagellate Streblomastix strix and complex community of Bacteroidetes bacteria on its surface.</title>
        <authorList>
            <person name="Treitli S.C."/>
            <person name="Kolisko M."/>
            <person name="Husnik F."/>
            <person name="Keeling P."/>
            <person name="Hampl V."/>
        </authorList>
    </citation>
    <scope>NUCLEOTIDE SEQUENCE [LARGE SCALE GENOMIC DNA]</scope>
    <source>
        <strain evidence="2">ST1C</strain>
    </source>
</reference>
<feature type="region of interest" description="Disordered" evidence="1">
    <location>
        <begin position="87"/>
        <end position="113"/>
    </location>
</feature>
<comment type="caution">
    <text evidence="2">The sequence shown here is derived from an EMBL/GenBank/DDBJ whole genome shotgun (WGS) entry which is preliminary data.</text>
</comment>
<evidence type="ECO:0000313" key="2">
    <source>
        <dbReference type="EMBL" id="KAA6404191.1"/>
    </source>
</evidence>
<accession>A0A5J4XA48</accession>
<dbReference type="EMBL" id="SNRW01000021">
    <property type="protein sequence ID" value="KAA6404191.1"/>
    <property type="molecule type" value="Genomic_DNA"/>
</dbReference>
<evidence type="ECO:0000313" key="3">
    <source>
        <dbReference type="Proteomes" id="UP000324800"/>
    </source>
</evidence>
<proteinExistence type="predicted"/>